<dbReference type="SUPFAM" id="SSF50891">
    <property type="entry name" value="Cyclophilin-like"/>
    <property type="match status" value="1"/>
</dbReference>
<evidence type="ECO:0000259" key="4">
    <source>
        <dbReference type="SMART" id="SM00797"/>
    </source>
</evidence>
<organism evidence="5 6">
    <name type="scientific">Achromobacter spanius</name>
    <dbReference type="NCBI Taxonomy" id="217203"/>
    <lineage>
        <taxon>Bacteria</taxon>
        <taxon>Pseudomonadati</taxon>
        <taxon>Pseudomonadota</taxon>
        <taxon>Betaproteobacteria</taxon>
        <taxon>Burkholderiales</taxon>
        <taxon>Alcaligenaceae</taxon>
        <taxon>Achromobacter</taxon>
    </lineage>
</organism>
<evidence type="ECO:0000256" key="2">
    <source>
        <dbReference type="ARBA" id="ARBA00022801"/>
    </source>
</evidence>
<evidence type="ECO:0000313" key="6">
    <source>
        <dbReference type="Proteomes" id="UP000037511"/>
    </source>
</evidence>
<dbReference type="NCBIfam" id="TIGR00724">
    <property type="entry name" value="urea_amlyse_rel"/>
    <property type="match status" value="1"/>
</dbReference>
<comment type="caution">
    <text evidence="5">The sequence shown here is derived from an EMBL/GenBank/DDBJ whole genome shotgun (WGS) entry which is preliminary data.</text>
</comment>
<name>A0AAW3HY26_9BURK</name>
<keyword evidence="3" id="KW-0067">ATP-binding</keyword>
<dbReference type="EMBL" id="LGVG01000037">
    <property type="protein sequence ID" value="KNE25374.1"/>
    <property type="molecule type" value="Genomic_DNA"/>
</dbReference>
<protein>
    <submittedName>
        <fullName evidence="5">Carboxylase</fullName>
    </submittedName>
</protein>
<dbReference type="Proteomes" id="UP000037511">
    <property type="component" value="Unassembled WGS sequence"/>
</dbReference>
<dbReference type="PANTHER" id="PTHR43309:SF5">
    <property type="entry name" value="5-OXOPROLINASE SUBUNIT C"/>
    <property type="match status" value="1"/>
</dbReference>
<dbReference type="SMART" id="SM00797">
    <property type="entry name" value="AHS2"/>
    <property type="match status" value="1"/>
</dbReference>
<reference evidence="5 6" key="1">
    <citation type="submission" date="2015-07" db="EMBL/GenBank/DDBJ databases">
        <title>Draft genome of Achromobacter spanius.</title>
        <authorList>
            <person name="Wang X."/>
        </authorList>
    </citation>
    <scope>NUCLEOTIDE SEQUENCE [LARGE SCALE GENOMIC DNA]</scope>
    <source>
        <strain evidence="5 6">CGMCC9173</strain>
    </source>
</reference>
<proteinExistence type="predicted"/>
<dbReference type="Pfam" id="PF02626">
    <property type="entry name" value="CT_A_B"/>
    <property type="match status" value="1"/>
</dbReference>
<keyword evidence="2" id="KW-0378">Hydrolase</keyword>
<keyword evidence="1" id="KW-0547">Nucleotide-binding</keyword>
<evidence type="ECO:0000256" key="1">
    <source>
        <dbReference type="ARBA" id="ARBA00022741"/>
    </source>
</evidence>
<dbReference type="InterPro" id="IPR052708">
    <property type="entry name" value="PxpC"/>
</dbReference>
<evidence type="ECO:0000313" key="5">
    <source>
        <dbReference type="EMBL" id="KNE25374.1"/>
    </source>
</evidence>
<evidence type="ECO:0000256" key="3">
    <source>
        <dbReference type="ARBA" id="ARBA00022840"/>
    </source>
</evidence>
<accession>A0AAW3HY26</accession>
<dbReference type="InterPro" id="IPR029000">
    <property type="entry name" value="Cyclophilin-like_dom_sf"/>
</dbReference>
<gene>
    <name evidence="5" type="ORF">AFM18_22670</name>
</gene>
<dbReference type="Gene3D" id="2.40.100.10">
    <property type="entry name" value="Cyclophilin-like"/>
    <property type="match status" value="1"/>
</dbReference>
<dbReference type="AlphaFoldDB" id="A0AAW3HY26"/>
<dbReference type="InterPro" id="IPR003778">
    <property type="entry name" value="CT_A_B"/>
</dbReference>
<dbReference type="RefSeq" id="WP_050449119.1">
    <property type="nucleotide sequence ID" value="NZ_CP034689.1"/>
</dbReference>
<dbReference type="PANTHER" id="PTHR43309">
    <property type="entry name" value="5-OXOPROLINASE SUBUNIT C"/>
    <property type="match status" value="1"/>
</dbReference>
<feature type="domain" description="Carboxyltransferase" evidence="4">
    <location>
        <begin position="24"/>
        <end position="314"/>
    </location>
</feature>
<dbReference type="GO" id="GO:0016787">
    <property type="term" value="F:hydrolase activity"/>
    <property type="evidence" value="ECO:0007669"/>
    <property type="project" value="UniProtKB-KW"/>
</dbReference>
<sequence>MSVTVIKPGMLSSFQDSGRAGYQHQGIPAAGAMDERAHRLANALAGNTGDPATLEMTLAGPTLRFDASTCFALAGADLGATLNGQDIPVHRPLVAQAGDILAFGARPATGVRGYLAVHGGFALPPVMGSESTYLRSGFGGFNGRALIKGDRVALRAPLATDRDVGRLRQSLWNLRIYLPGILASKRRGPIRFLPGMHWLEFSEASRQAFTTAEFRISPQSDRMGYRLAGPALFMDAPRQMLSEAASFGTVQVPAGGEAIILMADRQTTGGYPKIAQVATVDLAALAQAAPGQTLRFEPIDMDEAQRLDAERERAFAQLHEALAPLRATLLSADGVNVTDQTRA</sequence>
<dbReference type="GO" id="GO:0005524">
    <property type="term" value="F:ATP binding"/>
    <property type="evidence" value="ECO:0007669"/>
    <property type="project" value="UniProtKB-KW"/>
</dbReference>